<comment type="cofactor">
    <cofactor evidence="1">
        <name>pyridoxal 5'-phosphate</name>
        <dbReference type="ChEBI" id="CHEBI:597326"/>
    </cofactor>
</comment>
<dbReference type="PANTHER" id="PTHR48078:SF6">
    <property type="entry name" value="L-THREONINE DEHYDRATASE CATABOLIC TDCB"/>
    <property type="match status" value="1"/>
</dbReference>
<evidence type="ECO:0000259" key="5">
    <source>
        <dbReference type="Pfam" id="PF00291"/>
    </source>
</evidence>
<proteinExistence type="inferred from homology"/>
<evidence type="ECO:0000256" key="1">
    <source>
        <dbReference type="ARBA" id="ARBA00001933"/>
    </source>
</evidence>
<dbReference type="InterPro" id="IPR001926">
    <property type="entry name" value="TrpB-like_PALP"/>
</dbReference>
<dbReference type="InterPro" id="IPR000634">
    <property type="entry name" value="Ser/Thr_deHydtase_PyrdxlP-BS"/>
</dbReference>
<dbReference type="AlphaFoldDB" id="A0A1Y5TB19"/>
<gene>
    <name evidence="6" type="primary">psdht</name>
    <name evidence="6" type="ORF">AQS8620_02669</name>
</gene>
<evidence type="ECO:0000313" key="7">
    <source>
        <dbReference type="Proteomes" id="UP000193862"/>
    </source>
</evidence>
<dbReference type="CDD" id="cd01562">
    <property type="entry name" value="Thr-dehyd"/>
    <property type="match status" value="1"/>
</dbReference>
<dbReference type="GO" id="GO:0006567">
    <property type="term" value="P:L-threonine catabolic process"/>
    <property type="evidence" value="ECO:0007669"/>
    <property type="project" value="TreeGrafter"/>
</dbReference>
<dbReference type="FunFam" id="3.40.50.1100:FF:000005">
    <property type="entry name" value="Threonine dehydratase catabolic"/>
    <property type="match status" value="1"/>
</dbReference>
<dbReference type="OrthoDB" id="9811476at2"/>
<dbReference type="GO" id="GO:0004794">
    <property type="term" value="F:threonine deaminase activity"/>
    <property type="evidence" value="ECO:0007669"/>
    <property type="project" value="TreeGrafter"/>
</dbReference>
<evidence type="ECO:0000313" key="6">
    <source>
        <dbReference type="EMBL" id="SLN59684.1"/>
    </source>
</evidence>
<dbReference type="RefSeq" id="WP_085837393.1">
    <property type="nucleotide sequence ID" value="NZ_FWFS01000010.1"/>
</dbReference>
<protein>
    <submittedName>
        <fullName evidence="6">Phenylserine dehydratase</fullName>
        <ecNumber evidence="6">4.2.1.-</ecNumber>
    </submittedName>
</protein>
<keyword evidence="3" id="KW-0663">Pyridoxal phosphate</keyword>
<dbReference type="EMBL" id="FWFS01000010">
    <property type="protein sequence ID" value="SLN59684.1"/>
    <property type="molecule type" value="Genomic_DNA"/>
</dbReference>
<dbReference type="Proteomes" id="UP000193862">
    <property type="component" value="Unassembled WGS sequence"/>
</dbReference>
<dbReference type="InterPro" id="IPR036052">
    <property type="entry name" value="TrpB-like_PALP_sf"/>
</dbReference>
<reference evidence="6 7" key="1">
    <citation type="submission" date="2017-03" db="EMBL/GenBank/DDBJ databases">
        <authorList>
            <person name="Afonso C.L."/>
            <person name="Miller P.J."/>
            <person name="Scott M.A."/>
            <person name="Spackman E."/>
            <person name="Goraichik I."/>
            <person name="Dimitrov K.M."/>
            <person name="Suarez D.L."/>
            <person name="Swayne D.E."/>
        </authorList>
    </citation>
    <scope>NUCLEOTIDE SEQUENCE [LARGE SCALE GENOMIC DNA]</scope>
    <source>
        <strain evidence="6 7">CECT 8620</strain>
    </source>
</reference>
<dbReference type="EC" id="4.2.1.-" evidence="6"/>
<dbReference type="PANTHER" id="PTHR48078">
    <property type="entry name" value="THREONINE DEHYDRATASE, MITOCHONDRIAL-RELATED"/>
    <property type="match status" value="1"/>
</dbReference>
<organism evidence="6 7">
    <name type="scientific">Aquimixticola soesokkakensis</name>
    <dbReference type="NCBI Taxonomy" id="1519096"/>
    <lineage>
        <taxon>Bacteria</taxon>
        <taxon>Pseudomonadati</taxon>
        <taxon>Pseudomonadota</taxon>
        <taxon>Alphaproteobacteria</taxon>
        <taxon>Rhodobacterales</taxon>
        <taxon>Paracoccaceae</taxon>
        <taxon>Aquimixticola</taxon>
    </lineage>
</organism>
<feature type="domain" description="Tryptophan synthase beta chain-like PALP" evidence="5">
    <location>
        <begin position="16"/>
        <end position="308"/>
    </location>
</feature>
<name>A0A1Y5TB19_9RHOB</name>
<dbReference type="PROSITE" id="PS00165">
    <property type="entry name" value="DEHYDRATASE_SER_THR"/>
    <property type="match status" value="1"/>
</dbReference>
<comment type="similarity">
    <text evidence="2">Belongs to the serine/threonine dehydratase family.</text>
</comment>
<keyword evidence="7" id="KW-1185">Reference proteome</keyword>
<evidence type="ECO:0000256" key="2">
    <source>
        <dbReference type="ARBA" id="ARBA00010869"/>
    </source>
</evidence>
<keyword evidence="4 6" id="KW-0456">Lyase</keyword>
<dbReference type="GO" id="GO:0030170">
    <property type="term" value="F:pyridoxal phosphate binding"/>
    <property type="evidence" value="ECO:0007669"/>
    <property type="project" value="InterPro"/>
</dbReference>
<dbReference type="GO" id="GO:0003941">
    <property type="term" value="F:L-serine ammonia-lyase activity"/>
    <property type="evidence" value="ECO:0007669"/>
    <property type="project" value="TreeGrafter"/>
</dbReference>
<dbReference type="GO" id="GO:0009097">
    <property type="term" value="P:isoleucine biosynthetic process"/>
    <property type="evidence" value="ECO:0007669"/>
    <property type="project" value="TreeGrafter"/>
</dbReference>
<evidence type="ECO:0000256" key="4">
    <source>
        <dbReference type="ARBA" id="ARBA00023239"/>
    </source>
</evidence>
<dbReference type="GO" id="GO:0006565">
    <property type="term" value="P:L-serine catabolic process"/>
    <property type="evidence" value="ECO:0007669"/>
    <property type="project" value="TreeGrafter"/>
</dbReference>
<dbReference type="Gene3D" id="3.40.50.1100">
    <property type="match status" value="2"/>
</dbReference>
<dbReference type="SUPFAM" id="SSF53686">
    <property type="entry name" value="Tryptophan synthase beta subunit-like PLP-dependent enzymes"/>
    <property type="match status" value="1"/>
</dbReference>
<accession>A0A1Y5TB19</accession>
<dbReference type="Pfam" id="PF00291">
    <property type="entry name" value="PALP"/>
    <property type="match status" value="1"/>
</dbReference>
<dbReference type="InterPro" id="IPR050147">
    <property type="entry name" value="Ser/Thr_Dehydratase"/>
</dbReference>
<sequence>MTTITAILAAAERAKGHVRRTPLLSSPFLDEIAGKRVLIKAECLQHTGSFKFRGAWAALTALDPERRAGGVLAFSSGNHAQGVALAARMHGVPAVIVMPADAPQVKLANTRALGAEVVTYDRVTQDREAIGQALATARNLTLVKPYDAEMTIAGQGTCGLEIAQQAQEIGVDRAAVLVPCGGGGLTSGIAVALAALAPDMQVMPVEPQGFDDVARSLATGSPQRNASLSGSICDAIVTPTPGVLTFPLMQRHCARGLVVSDAQALQAVARAFERLRIVVEPGGAVALAAALTQARDIAADTVIAVASGGNIDAATMAQALAMQN</sequence>
<evidence type="ECO:0000256" key="3">
    <source>
        <dbReference type="ARBA" id="ARBA00022898"/>
    </source>
</evidence>